<proteinExistence type="inferred from homology"/>
<dbReference type="InterPro" id="IPR008271">
    <property type="entry name" value="Ser/Thr_kinase_AS"/>
</dbReference>
<comment type="similarity">
    <text evidence="1">Belongs to the protein kinase superfamily. TKL Ser/Thr protein kinase family.</text>
</comment>
<dbReference type="GO" id="GO:0005524">
    <property type="term" value="F:ATP binding"/>
    <property type="evidence" value="ECO:0007669"/>
    <property type="project" value="UniProtKB-KW"/>
</dbReference>
<dbReference type="GO" id="GO:0004674">
    <property type="term" value="F:protein serine/threonine kinase activity"/>
    <property type="evidence" value="ECO:0007669"/>
    <property type="project" value="UniProtKB-EC"/>
</dbReference>
<keyword evidence="8 11" id="KW-0040">ANK repeat</keyword>
<dbReference type="Gene3D" id="3.30.200.20">
    <property type="entry name" value="Phosphorylase Kinase, domain 1"/>
    <property type="match status" value="1"/>
</dbReference>
<keyword evidence="15" id="KW-1185">Reference proteome</keyword>
<dbReference type="AlphaFoldDB" id="A0A565BY72"/>
<dbReference type="PIRSF" id="PIRSF000654">
    <property type="entry name" value="Integrin-linked_kinase"/>
    <property type="match status" value="1"/>
</dbReference>
<feature type="compositionally biased region" description="Polar residues" evidence="12">
    <location>
        <begin position="16"/>
        <end position="35"/>
    </location>
</feature>
<dbReference type="GO" id="GO:0005737">
    <property type="term" value="C:cytoplasm"/>
    <property type="evidence" value="ECO:0007669"/>
    <property type="project" value="UniProtKB-ARBA"/>
</dbReference>
<evidence type="ECO:0000256" key="2">
    <source>
        <dbReference type="ARBA" id="ARBA00012513"/>
    </source>
</evidence>
<keyword evidence="3" id="KW-0808">Transferase</keyword>
<evidence type="ECO:0000256" key="12">
    <source>
        <dbReference type="SAM" id="MobiDB-lite"/>
    </source>
</evidence>
<dbReference type="FunFam" id="3.30.200.20:FF:000180">
    <property type="entry name" value="serine/threonine-protein kinase STY46-like"/>
    <property type="match status" value="1"/>
</dbReference>
<keyword evidence="7" id="KW-0067">ATP-binding</keyword>
<sequence>MENVAAQLKRGISRQFSTGSMRRTLSRQFTRQSSLDPRRNNMRFSFGRQSSLDPIRRSPESLSCEPHMTVPENLDSTMQLLFMASKGDVNGVEELLNEGIDVNSIDLDGRTALHIASCEGHYEVVKVLLSRRANIDARDRWGSTAAVDAKYYGNVEVYNLLKARGAKAPKTRKTPMTVGNPKEVPEYELNPLELQVRKVDGISKGSYQVAKWNGTRVSVKIFDKDSYSDPERVHAFTQELTLLAKARHPNIVQFVGAVTQNLPMMIVVEYNPKGDLSGYLQKKGRLSPSKALRFALDIARGMNYLHECKPDPIIHCDLKPKNILLDRGGQLKISGFGLIKLSKISENNAKIVNHEAHVDKSNYYVAPEIYKDEIFDKRVDVHSFGVILYELTEGVSVLHPKPHEEVAESICLEGKRPIIKTKSKSYPPELKELIEECWHPEIGMRPIFSEIIIRLDKIVANCSKQGWWKDTFKFPWK</sequence>
<dbReference type="InterPro" id="IPR002110">
    <property type="entry name" value="Ankyrin_rpt"/>
</dbReference>
<evidence type="ECO:0000256" key="9">
    <source>
        <dbReference type="ARBA" id="ARBA00047899"/>
    </source>
</evidence>
<dbReference type="SUPFAM" id="SSF56112">
    <property type="entry name" value="Protein kinase-like (PK-like)"/>
    <property type="match status" value="1"/>
</dbReference>
<dbReference type="InterPro" id="IPR001245">
    <property type="entry name" value="Ser-Thr/Tyr_kinase_cat_dom"/>
</dbReference>
<dbReference type="PANTHER" id="PTHR44329">
    <property type="entry name" value="SERINE/THREONINE-PROTEIN KINASE TNNI3K-RELATED"/>
    <property type="match status" value="1"/>
</dbReference>
<keyword evidence="6" id="KW-0418">Kinase</keyword>
<dbReference type="SMART" id="SM00220">
    <property type="entry name" value="S_TKc"/>
    <property type="match status" value="1"/>
</dbReference>
<comment type="caution">
    <text evidence="14">The sequence shown here is derived from an EMBL/GenBank/DDBJ whole genome shotgun (WGS) entry which is preliminary data.</text>
</comment>
<dbReference type="OrthoDB" id="4062651at2759"/>
<accession>A0A565BY72</accession>
<dbReference type="Gene3D" id="1.10.510.10">
    <property type="entry name" value="Transferase(Phosphotransferase) domain 1"/>
    <property type="match status" value="1"/>
</dbReference>
<reference evidence="14" key="1">
    <citation type="submission" date="2019-07" db="EMBL/GenBank/DDBJ databases">
        <authorList>
            <person name="Dittberner H."/>
        </authorList>
    </citation>
    <scope>NUCLEOTIDE SEQUENCE [LARGE SCALE GENOMIC DNA]</scope>
</reference>
<dbReference type="SUPFAM" id="SSF48403">
    <property type="entry name" value="Ankyrin repeat"/>
    <property type="match status" value="1"/>
</dbReference>
<dbReference type="PROSITE" id="PS00108">
    <property type="entry name" value="PROTEIN_KINASE_ST"/>
    <property type="match status" value="1"/>
</dbReference>
<feature type="repeat" description="ANK" evidence="11">
    <location>
        <begin position="108"/>
        <end position="140"/>
    </location>
</feature>
<dbReference type="Proteomes" id="UP000489600">
    <property type="component" value="Unassembled WGS sequence"/>
</dbReference>
<feature type="region of interest" description="Disordered" evidence="12">
    <location>
        <begin position="16"/>
        <end position="66"/>
    </location>
</feature>
<evidence type="ECO:0000256" key="1">
    <source>
        <dbReference type="ARBA" id="ARBA00005843"/>
    </source>
</evidence>
<organism evidence="14 15">
    <name type="scientific">Arabis nemorensis</name>
    <dbReference type="NCBI Taxonomy" id="586526"/>
    <lineage>
        <taxon>Eukaryota</taxon>
        <taxon>Viridiplantae</taxon>
        <taxon>Streptophyta</taxon>
        <taxon>Embryophyta</taxon>
        <taxon>Tracheophyta</taxon>
        <taxon>Spermatophyta</taxon>
        <taxon>Magnoliopsida</taxon>
        <taxon>eudicotyledons</taxon>
        <taxon>Gunneridae</taxon>
        <taxon>Pentapetalae</taxon>
        <taxon>rosids</taxon>
        <taxon>malvids</taxon>
        <taxon>Brassicales</taxon>
        <taxon>Brassicaceae</taxon>
        <taxon>Arabideae</taxon>
        <taxon>Arabis</taxon>
    </lineage>
</organism>
<gene>
    <name evidence="14" type="ORF">ANE_LOCUS16738</name>
</gene>
<dbReference type="Gene3D" id="1.25.40.20">
    <property type="entry name" value="Ankyrin repeat-containing domain"/>
    <property type="match status" value="1"/>
</dbReference>
<evidence type="ECO:0000256" key="7">
    <source>
        <dbReference type="ARBA" id="ARBA00022840"/>
    </source>
</evidence>
<evidence type="ECO:0000256" key="10">
    <source>
        <dbReference type="ARBA" id="ARBA00048679"/>
    </source>
</evidence>
<dbReference type="EC" id="2.7.11.1" evidence="2"/>
<evidence type="ECO:0000256" key="11">
    <source>
        <dbReference type="PROSITE-ProRule" id="PRU00023"/>
    </source>
</evidence>
<dbReference type="PRINTS" id="PR00109">
    <property type="entry name" value="TYRKINASE"/>
</dbReference>
<keyword evidence="5" id="KW-0547">Nucleotide-binding</keyword>
<evidence type="ECO:0000256" key="4">
    <source>
        <dbReference type="ARBA" id="ARBA00022737"/>
    </source>
</evidence>
<dbReference type="InterPro" id="IPR000719">
    <property type="entry name" value="Prot_kinase_dom"/>
</dbReference>
<dbReference type="FunFam" id="1.25.40.20:FF:000211">
    <property type="entry name" value="Integrin-linked protein kinase 1"/>
    <property type="match status" value="1"/>
</dbReference>
<keyword evidence="4" id="KW-0677">Repeat</keyword>
<evidence type="ECO:0000313" key="14">
    <source>
        <dbReference type="EMBL" id="VVB06294.1"/>
    </source>
</evidence>
<evidence type="ECO:0000256" key="5">
    <source>
        <dbReference type="ARBA" id="ARBA00022741"/>
    </source>
</evidence>
<dbReference type="FunFam" id="1.10.510.10:FF:000355">
    <property type="entry name" value="Integrin-linked protein kinase family"/>
    <property type="match status" value="1"/>
</dbReference>
<evidence type="ECO:0000256" key="8">
    <source>
        <dbReference type="ARBA" id="ARBA00023043"/>
    </source>
</evidence>
<dbReference type="Pfam" id="PF07714">
    <property type="entry name" value="PK_Tyr_Ser-Thr"/>
    <property type="match status" value="1"/>
</dbReference>
<dbReference type="InterPro" id="IPR036770">
    <property type="entry name" value="Ankyrin_rpt-contain_sf"/>
</dbReference>
<evidence type="ECO:0000256" key="6">
    <source>
        <dbReference type="ARBA" id="ARBA00022777"/>
    </source>
</evidence>
<evidence type="ECO:0000259" key="13">
    <source>
        <dbReference type="PROSITE" id="PS50011"/>
    </source>
</evidence>
<dbReference type="PROSITE" id="PS50297">
    <property type="entry name" value="ANK_REP_REGION"/>
    <property type="match status" value="1"/>
</dbReference>
<comment type="catalytic activity">
    <reaction evidence="9">
        <text>L-threonyl-[protein] + ATP = O-phospho-L-threonyl-[protein] + ADP + H(+)</text>
        <dbReference type="Rhea" id="RHEA:46608"/>
        <dbReference type="Rhea" id="RHEA-COMP:11060"/>
        <dbReference type="Rhea" id="RHEA-COMP:11605"/>
        <dbReference type="ChEBI" id="CHEBI:15378"/>
        <dbReference type="ChEBI" id="CHEBI:30013"/>
        <dbReference type="ChEBI" id="CHEBI:30616"/>
        <dbReference type="ChEBI" id="CHEBI:61977"/>
        <dbReference type="ChEBI" id="CHEBI:456216"/>
        <dbReference type="EC" id="2.7.11.1"/>
    </reaction>
</comment>
<dbReference type="PROSITE" id="PS50011">
    <property type="entry name" value="PROTEIN_KINASE_DOM"/>
    <property type="match status" value="1"/>
</dbReference>
<protein>
    <recommendedName>
        <fullName evidence="2">non-specific serine/threonine protein kinase</fullName>
        <ecNumber evidence="2">2.7.11.1</ecNumber>
    </recommendedName>
</protein>
<dbReference type="EMBL" id="CABITT030000005">
    <property type="protein sequence ID" value="VVB06294.1"/>
    <property type="molecule type" value="Genomic_DNA"/>
</dbReference>
<dbReference type="PANTHER" id="PTHR44329:SF91">
    <property type="entry name" value="INTEGRIN-LINKED PROTEIN KINASE 1-RELATED"/>
    <property type="match status" value="1"/>
</dbReference>
<evidence type="ECO:0000256" key="3">
    <source>
        <dbReference type="ARBA" id="ARBA00022679"/>
    </source>
</evidence>
<name>A0A565BY72_9BRAS</name>
<dbReference type="InterPro" id="IPR011009">
    <property type="entry name" value="Kinase-like_dom_sf"/>
</dbReference>
<dbReference type="SMART" id="SM00248">
    <property type="entry name" value="ANK"/>
    <property type="match status" value="2"/>
</dbReference>
<dbReference type="PROSITE" id="PS50088">
    <property type="entry name" value="ANK_REPEAT"/>
    <property type="match status" value="1"/>
</dbReference>
<evidence type="ECO:0000313" key="15">
    <source>
        <dbReference type="Proteomes" id="UP000489600"/>
    </source>
</evidence>
<dbReference type="Pfam" id="PF12796">
    <property type="entry name" value="Ank_2"/>
    <property type="match status" value="1"/>
</dbReference>
<dbReference type="InterPro" id="IPR051681">
    <property type="entry name" value="Ser/Thr_Kinases-Pseudokinases"/>
</dbReference>
<feature type="domain" description="Protein kinase" evidence="13">
    <location>
        <begin position="193"/>
        <end position="459"/>
    </location>
</feature>
<comment type="catalytic activity">
    <reaction evidence="10">
        <text>L-seryl-[protein] + ATP = O-phospho-L-seryl-[protein] + ADP + H(+)</text>
        <dbReference type="Rhea" id="RHEA:17989"/>
        <dbReference type="Rhea" id="RHEA-COMP:9863"/>
        <dbReference type="Rhea" id="RHEA-COMP:11604"/>
        <dbReference type="ChEBI" id="CHEBI:15378"/>
        <dbReference type="ChEBI" id="CHEBI:29999"/>
        <dbReference type="ChEBI" id="CHEBI:30616"/>
        <dbReference type="ChEBI" id="CHEBI:83421"/>
        <dbReference type="ChEBI" id="CHEBI:456216"/>
        <dbReference type="EC" id="2.7.11.1"/>
    </reaction>
</comment>